<dbReference type="InterPro" id="IPR037121">
    <property type="entry name" value="Ribosomal_bL25_C"/>
</dbReference>
<dbReference type="GO" id="GO:0003735">
    <property type="term" value="F:structural constituent of ribosome"/>
    <property type="evidence" value="ECO:0007669"/>
    <property type="project" value="InterPro"/>
</dbReference>
<keyword evidence="9" id="KW-1185">Reference proteome</keyword>
<dbReference type="InterPro" id="IPR001021">
    <property type="entry name" value="Ribosomal_bL25_long"/>
</dbReference>
<dbReference type="NCBIfam" id="TIGR00731">
    <property type="entry name" value="bL25_bact_ctc"/>
    <property type="match status" value="1"/>
</dbReference>
<dbReference type="Gene3D" id="2.170.120.20">
    <property type="entry name" value="Ribosomal protein L25, beta domain"/>
    <property type="match status" value="1"/>
</dbReference>
<dbReference type="GO" id="GO:0008097">
    <property type="term" value="F:5S rRNA binding"/>
    <property type="evidence" value="ECO:0007669"/>
    <property type="project" value="InterPro"/>
</dbReference>
<evidence type="ECO:0000259" key="6">
    <source>
        <dbReference type="Pfam" id="PF01386"/>
    </source>
</evidence>
<dbReference type="InterPro" id="IPR020056">
    <property type="entry name" value="Rbsml_bL25/Gln-tRNA_synth_N"/>
</dbReference>
<keyword evidence="3 5" id="KW-0689">Ribosomal protein</keyword>
<dbReference type="RefSeq" id="WP_106523271.1">
    <property type="nucleotide sequence ID" value="NZ_PYGD01000004.1"/>
</dbReference>
<comment type="similarity">
    <text evidence="5">Belongs to the bacterial ribosomal protein bL25 family. CTC subfamily.</text>
</comment>
<dbReference type="Pfam" id="PF14693">
    <property type="entry name" value="Ribosomal_TL5_C"/>
    <property type="match status" value="1"/>
</dbReference>
<reference evidence="8 9" key="1">
    <citation type="submission" date="2018-03" db="EMBL/GenBank/DDBJ databases">
        <title>Genomic Encyclopedia of Type Strains, Phase III (KMG-III): the genomes of soil and plant-associated and newly described type strains.</title>
        <authorList>
            <person name="Whitman W."/>
        </authorList>
    </citation>
    <scope>NUCLEOTIDE SEQUENCE [LARGE SCALE GENOMIC DNA]</scope>
    <source>
        <strain evidence="8 9">CGMCC 1.12700</strain>
    </source>
</reference>
<accession>A0A2P8D4S1</accession>
<comment type="subunit">
    <text evidence="5">Part of the 50S ribosomal subunit; part of the 5S rRNA/L5/L18/L25 subcomplex. Contacts the 5S rRNA. Binds to the 5S rRNA independently of L5 and L18.</text>
</comment>
<dbReference type="SUPFAM" id="SSF50715">
    <property type="entry name" value="Ribosomal protein L25-like"/>
    <property type="match status" value="1"/>
</dbReference>
<comment type="function">
    <text evidence="5">This is one of the proteins that binds to the 5S RNA in the ribosome where it forms part of the central protuberance.</text>
</comment>
<evidence type="ECO:0000256" key="2">
    <source>
        <dbReference type="ARBA" id="ARBA00022884"/>
    </source>
</evidence>
<dbReference type="InterPro" id="IPR011035">
    <property type="entry name" value="Ribosomal_bL25/Gln-tRNA_synth"/>
</dbReference>
<dbReference type="OrthoDB" id="9786489at2"/>
<gene>
    <name evidence="5" type="primary">rplY</name>
    <name evidence="5" type="synonym">ctc</name>
    <name evidence="8" type="ORF">B0I18_104308</name>
</gene>
<evidence type="ECO:0000256" key="4">
    <source>
        <dbReference type="ARBA" id="ARBA00023274"/>
    </source>
</evidence>
<dbReference type="PANTHER" id="PTHR33284:SF1">
    <property type="entry name" value="RIBOSOMAL PROTEIN L25_GLN-TRNA SYNTHETASE, ANTI-CODON-BINDING DOMAIN-CONTAINING PROTEIN"/>
    <property type="match status" value="1"/>
</dbReference>
<organism evidence="8 9">
    <name type="scientific">Taibaiella chishuiensis</name>
    <dbReference type="NCBI Taxonomy" id="1434707"/>
    <lineage>
        <taxon>Bacteria</taxon>
        <taxon>Pseudomonadati</taxon>
        <taxon>Bacteroidota</taxon>
        <taxon>Chitinophagia</taxon>
        <taxon>Chitinophagales</taxon>
        <taxon>Chitinophagaceae</taxon>
        <taxon>Taibaiella</taxon>
    </lineage>
</organism>
<evidence type="ECO:0000256" key="5">
    <source>
        <dbReference type="HAMAP-Rule" id="MF_01334"/>
    </source>
</evidence>
<protein>
    <recommendedName>
        <fullName evidence="5">Large ribosomal subunit protein bL25</fullName>
    </recommendedName>
    <alternativeName>
        <fullName evidence="5">General stress protein CTC</fullName>
    </alternativeName>
</protein>
<dbReference type="GO" id="GO:0022625">
    <property type="term" value="C:cytosolic large ribosomal subunit"/>
    <property type="evidence" value="ECO:0007669"/>
    <property type="project" value="TreeGrafter"/>
</dbReference>
<dbReference type="PANTHER" id="PTHR33284">
    <property type="entry name" value="RIBOSOMAL PROTEIN L25/GLN-TRNA SYNTHETASE, ANTI-CODON-BINDING DOMAIN-CONTAINING PROTEIN"/>
    <property type="match status" value="1"/>
</dbReference>
<keyword evidence="2 5" id="KW-0694">RNA-binding</keyword>
<dbReference type="InterPro" id="IPR020930">
    <property type="entry name" value="Ribosomal_uL5_bac-type"/>
</dbReference>
<evidence type="ECO:0000259" key="7">
    <source>
        <dbReference type="Pfam" id="PF14693"/>
    </source>
</evidence>
<dbReference type="InterPro" id="IPR029751">
    <property type="entry name" value="Ribosomal_L25_dom"/>
</dbReference>
<dbReference type="Proteomes" id="UP000240572">
    <property type="component" value="Unassembled WGS sequence"/>
</dbReference>
<dbReference type="CDD" id="cd00495">
    <property type="entry name" value="Ribosomal_L25_TL5_CTC"/>
    <property type="match status" value="1"/>
</dbReference>
<evidence type="ECO:0000313" key="9">
    <source>
        <dbReference type="Proteomes" id="UP000240572"/>
    </source>
</evidence>
<dbReference type="InterPro" id="IPR020057">
    <property type="entry name" value="Ribosomal_bL25_b-dom"/>
</dbReference>
<dbReference type="EMBL" id="PYGD01000004">
    <property type="protein sequence ID" value="PSK92210.1"/>
    <property type="molecule type" value="Genomic_DNA"/>
</dbReference>
<dbReference type="AlphaFoldDB" id="A0A2P8D4S1"/>
<dbReference type="GO" id="GO:0006412">
    <property type="term" value="P:translation"/>
    <property type="evidence" value="ECO:0007669"/>
    <property type="project" value="UniProtKB-UniRule"/>
</dbReference>
<evidence type="ECO:0000256" key="1">
    <source>
        <dbReference type="ARBA" id="ARBA00022730"/>
    </source>
</evidence>
<keyword evidence="4 5" id="KW-0687">Ribonucleoprotein</keyword>
<dbReference type="Gene3D" id="2.40.240.10">
    <property type="entry name" value="Ribosomal Protein L25, Chain P"/>
    <property type="match status" value="1"/>
</dbReference>
<keyword evidence="1 5" id="KW-0699">rRNA-binding</keyword>
<dbReference type="HAMAP" id="MF_01334">
    <property type="entry name" value="Ribosomal_bL25_CTC"/>
    <property type="match status" value="1"/>
</dbReference>
<feature type="domain" description="Large ribosomal subunit protein bL25 L25" evidence="6">
    <location>
        <begin position="6"/>
        <end position="90"/>
    </location>
</feature>
<sequence length="193" mass="21577">MKTVVIEGQLRTGTGKKAARDLRSEGKVLGVIYGGKEEVHFTAPVLSFRSLVYTPEFQIAEIKVDGKSYRCILKDKQFDVVTDALNHVDFLELVEGRQVVANLPLRFVGQSVGVKAGGRLVIKMKTLKVRTMPEHLIEGIEVDITDLQLNGNIRVEDVKQENMEFMNPARQPIASVVMTRALRQAETEEKKGK</sequence>
<name>A0A2P8D4S1_9BACT</name>
<evidence type="ECO:0000256" key="3">
    <source>
        <dbReference type="ARBA" id="ARBA00022980"/>
    </source>
</evidence>
<feature type="domain" description="Large ribosomal subunit protein bL25 beta" evidence="7">
    <location>
        <begin position="99"/>
        <end position="179"/>
    </location>
</feature>
<dbReference type="Pfam" id="PF01386">
    <property type="entry name" value="Ribosomal_L25p"/>
    <property type="match status" value="1"/>
</dbReference>
<comment type="caution">
    <text evidence="8">The sequence shown here is derived from an EMBL/GenBank/DDBJ whole genome shotgun (WGS) entry which is preliminary data.</text>
</comment>
<evidence type="ECO:0000313" key="8">
    <source>
        <dbReference type="EMBL" id="PSK92210.1"/>
    </source>
</evidence>
<proteinExistence type="inferred from homology"/>